<keyword evidence="2" id="KW-0378">Hydrolase</keyword>
<dbReference type="RefSeq" id="WP_343923952.1">
    <property type="nucleotide sequence ID" value="NZ_BAAAIR010000037.1"/>
</dbReference>
<dbReference type="PROSITE" id="PS51318">
    <property type="entry name" value="TAT"/>
    <property type="match status" value="1"/>
</dbReference>
<dbReference type="EMBL" id="JBHSLN010000085">
    <property type="protein sequence ID" value="MFC5298972.1"/>
    <property type="molecule type" value="Genomic_DNA"/>
</dbReference>
<gene>
    <name evidence="2" type="ORF">ACFPK8_15780</name>
</gene>
<dbReference type="Pfam" id="PF03372">
    <property type="entry name" value="Exo_endo_phos"/>
    <property type="match status" value="1"/>
</dbReference>
<organism evidence="2 3">
    <name type="scientific">Brachybacterium tyrofermentans</name>
    <dbReference type="NCBI Taxonomy" id="47848"/>
    <lineage>
        <taxon>Bacteria</taxon>
        <taxon>Bacillati</taxon>
        <taxon>Actinomycetota</taxon>
        <taxon>Actinomycetes</taxon>
        <taxon>Micrococcales</taxon>
        <taxon>Dermabacteraceae</taxon>
        <taxon>Brachybacterium</taxon>
    </lineage>
</organism>
<comment type="caution">
    <text evidence="2">The sequence shown here is derived from an EMBL/GenBank/DDBJ whole genome shotgun (WGS) entry which is preliminary data.</text>
</comment>
<dbReference type="InterPro" id="IPR036691">
    <property type="entry name" value="Endo/exonu/phosph_ase_sf"/>
</dbReference>
<dbReference type="Proteomes" id="UP001595937">
    <property type="component" value="Unassembled WGS sequence"/>
</dbReference>
<dbReference type="GeneID" id="303297329"/>
<protein>
    <submittedName>
        <fullName evidence="2">Endonuclease/exonuclease/phosphatase family protein</fullName>
    </submittedName>
</protein>
<feature type="domain" description="Endonuclease/exonuclease/phosphatase" evidence="1">
    <location>
        <begin position="92"/>
        <end position="342"/>
    </location>
</feature>
<dbReference type="CDD" id="cd09083">
    <property type="entry name" value="EEP-1"/>
    <property type="match status" value="1"/>
</dbReference>
<dbReference type="InterPro" id="IPR005135">
    <property type="entry name" value="Endo/exonuclease/phosphatase"/>
</dbReference>
<keyword evidence="2" id="KW-0255">Endonuclease</keyword>
<dbReference type="GO" id="GO:0004519">
    <property type="term" value="F:endonuclease activity"/>
    <property type="evidence" value="ECO:0007669"/>
    <property type="project" value="UniProtKB-KW"/>
</dbReference>
<evidence type="ECO:0000313" key="3">
    <source>
        <dbReference type="Proteomes" id="UP001595937"/>
    </source>
</evidence>
<dbReference type="PANTHER" id="PTHR12121:SF36">
    <property type="entry name" value="ENDONUCLEASE_EXONUCLEASE_PHOSPHATASE DOMAIN-CONTAINING PROTEIN"/>
    <property type="match status" value="1"/>
</dbReference>
<dbReference type="InterPro" id="IPR050410">
    <property type="entry name" value="CCR4/nocturin_mRNA_transcr"/>
</dbReference>
<dbReference type="PANTHER" id="PTHR12121">
    <property type="entry name" value="CARBON CATABOLITE REPRESSOR PROTEIN 4"/>
    <property type="match status" value="1"/>
</dbReference>
<dbReference type="InterPro" id="IPR006311">
    <property type="entry name" value="TAT_signal"/>
</dbReference>
<proteinExistence type="predicted"/>
<accession>A0ABW0FI68</accession>
<sequence>MTSETDRWSIRRTPYFGGALPLVWISHDDDLQEKTMDMSIARRTFATGVGAAALGGAAAARAAPASAAPVRADGNNARPLIGRAGRDRLHVMSFNIRQDTTPETEPGDPDHWPDREPVLIDLLAREEPTLLGVQEAQYTQMSAIDSALPRHRMIGYGRKGGSKDEHSAIFYDTTRLEVLAWDQFWLSDTPEVIGSATWGNRITRIVVWARLRDLASGAEFAMINTHFDHESEQARIKSGQAMIDLFDGGELDQLPTIVTGDYNSPAHDSGAYTTLVTDGPTVDSWDAAAEQLTPAWETCPGYAEAVEGGDRIDWVLTTEDITTHQAAINDHRDPSGAFASDHLPMQALLSLP</sequence>
<keyword evidence="3" id="KW-1185">Reference proteome</keyword>
<keyword evidence="2" id="KW-0540">Nuclease</keyword>
<evidence type="ECO:0000313" key="2">
    <source>
        <dbReference type="EMBL" id="MFC5298972.1"/>
    </source>
</evidence>
<dbReference type="Gene3D" id="3.60.10.10">
    <property type="entry name" value="Endonuclease/exonuclease/phosphatase"/>
    <property type="match status" value="1"/>
</dbReference>
<reference evidence="3" key="1">
    <citation type="journal article" date="2019" name="Int. J. Syst. Evol. Microbiol.">
        <title>The Global Catalogue of Microorganisms (GCM) 10K type strain sequencing project: providing services to taxonomists for standard genome sequencing and annotation.</title>
        <authorList>
            <consortium name="The Broad Institute Genomics Platform"/>
            <consortium name="The Broad Institute Genome Sequencing Center for Infectious Disease"/>
            <person name="Wu L."/>
            <person name="Ma J."/>
        </authorList>
    </citation>
    <scope>NUCLEOTIDE SEQUENCE [LARGE SCALE GENOMIC DNA]</scope>
    <source>
        <strain evidence="3">CGMCC 1.16455</strain>
    </source>
</reference>
<dbReference type="SUPFAM" id="SSF56219">
    <property type="entry name" value="DNase I-like"/>
    <property type="match status" value="1"/>
</dbReference>
<evidence type="ECO:0000259" key="1">
    <source>
        <dbReference type="Pfam" id="PF03372"/>
    </source>
</evidence>
<name>A0ABW0FI68_9MICO</name>